<evidence type="ECO:0000256" key="2">
    <source>
        <dbReference type="ARBA" id="ARBA00012438"/>
    </source>
</evidence>
<dbReference type="PANTHER" id="PTHR24421:SF10">
    <property type="entry name" value="NITRATE_NITRITE SENSOR PROTEIN NARQ"/>
    <property type="match status" value="1"/>
</dbReference>
<dbReference type="AlphaFoldDB" id="A0A6J6GEL1"/>
<dbReference type="GO" id="GO:0000160">
    <property type="term" value="P:phosphorelay signal transduction system"/>
    <property type="evidence" value="ECO:0007669"/>
    <property type="project" value="UniProtKB-KW"/>
</dbReference>
<dbReference type="GO" id="GO:0004673">
    <property type="term" value="F:protein histidine kinase activity"/>
    <property type="evidence" value="ECO:0007669"/>
    <property type="project" value="UniProtKB-EC"/>
</dbReference>
<protein>
    <recommendedName>
        <fullName evidence="2">histidine kinase</fullName>
        <ecNumber evidence="2">2.7.13.3</ecNumber>
    </recommendedName>
</protein>
<comment type="catalytic activity">
    <reaction evidence="1">
        <text>ATP + protein L-histidine = ADP + protein N-phospho-L-histidine.</text>
        <dbReference type="EC" id="2.7.13.3"/>
    </reaction>
</comment>
<evidence type="ECO:0000256" key="3">
    <source>
        <dbReference type="ARBA" id="ARBA00022679"/>
    </source>
</evidence>
<dbReference type="CDD" id="cd16917">
    <property type="entry name" value="HATPase_UhpB-NarQ-NarX-like"/>
    <property type="match status" value="1"/>
</dbReference>
<proteinExistence type="predicted"/>
<organism evidence="7">
    <name type="scientific">freshwater metagenome</name>
    <dbReference type="NCBI Taxonomy" id="449393"/>
    <lineage>
        <taxon>unclassified sequences</taxon>
        <taxon>metagenomes</taxon>
        <taxon>ecological metagenomes</taxon>
    </lineage>
</organism>
<reference evidence="7" key="1">
    <citation type="submission" date="2020-05" db="EMBL/GenBank/DDBJ databases">
        <authorList>
            <person name="Chiriac C."/>
            <person name="Salcher M."/>
            <person name="Ghai R."/>
            <person name="Kavagutti S V."/>
        </authorList>
    </citation>
    <scope>NUCLEOTIDE SEQUENCE</scope>
</reference>
<feature type="domain" description="Histidine kinase/HSP90-like ATPase" evidence="6">
    <location>
        <begin position="169"/>
        <end position="281"/>
    </location>
</feature>
<dbReference type="Gene3D" id="3.30.565.10">
    <property type="entry name" value="Histidine kinase-like ATPase, C-terminal domain"/>
    <property type="match status" value="1"/>
</dbReference>
<evidence type="ECO:0000259" key="6">
    <source>
        <dbReference type="Pfam" id="PF02518"/>
    </source>
</evidence>
<dbReference type="SUPFAM" id="SSF55874">
    <property type="entry name" value="ATPase domain of HSP90 chaperone/DNA topoisomerase II/histidine kinase"/>
    <property type="match status" value="1"/>
</dbReference>
<keyword evidence="5" id="KW-0812">Transmembrane</keyword>
<dbReference type="EMBL" id="CAEZUE010000091">
    <property type="protein sequence ID" value="CAB4595268.1"/>
    <property type="molecule type" value="Genomic_DNA"/>
</dbReference>
<dbReference type="InterPro" id="IPR036890">
    <property type="entry name" value="HATPase_C_sf"/>
</dbReference>
<feature type="transmembrane region" description="Helical" evidence="5">
    <location>
        <begin position="6"/>
        <end position="28"/>
    </location>
</feature>
<keyword evidence="5" id="KW-1133">Transmembrane helix</keyword>
<sequence>MSTWSTLDTVLAAVAVGSLLFGLWAFFVRGRRRGSSASRAADISAEHSRAELTLKAAELGDRLRIVYDQQAVVSHELVGLVAKAESTAFVTAGDKAALKRHTELLVKSARQALTDMRRAMTIAQQGADMVEVWPTLSTIATLFSEIEERGLVIDFTERGKRFEISASAELTVYRILTESLQNTLTHAGPGTEVDITIEWTEHGMTITVADDGERSVARRAAAAGEPLPEGVTIESDQAALVSTTMGRGLTEMRARAEAFDGVVMTQRVPGIGFTLTASFPMIRYATDPKAAE</sequence>
<dbReference type="InterPro" id="IPR003594">
    <property type="entry name" value="HATPase_dom"/>
</dbReference>
<evidence type="ECO:0000313" key="7">
    <source>
        <dbReference type="EMBL" id="CAB4595268.1"/>
    </source>
</evidence>
<dbReference type="EC" id="2.7.13.3" evidence="2"/>
<dbReference type="PANTHER" id="PTHR24421">
    <property type="entry name" value="NITRATE/NITRITE SENSOR PROTEIN NARX-RELATED"/>
    <property type="match status" value="1"/>
</dbReference>
<keyword evidence="3" id="KW-0808">Transferase</keyword>
<accession>A0A6J6GEL1</accession>
<gene>
    <name evidence="7" type="ORF">UFOPK1788_00754</name>
</gene>
<dbReference type="Pfam" id="PF02518">
    <property type="entry name" value="HATPase_c"/>
    <property type="match status" value="1"/>
</dbReference>
<evidence type="ECO:0000256" key="1">
    <source>
        <dbReference type="ARBA" id="ARBA00000085"/>
    </source>
</evidence>
<keyword evidence="5" id="KW-0472">Membrane</keyword>
<evidence type="ECO:0000256" key="5">
    <source>
        <dbReference type="SAM" id="Phobius"/>
    </source>
</evidence>
<dbReference type="InterPro" id="IPR050482">
    <property type="entry name" value="Sensor_HK_TwoCompSys"/>
</dbReference>
<evidence type="ECO:0000256" key="4">
    <source>
        <dbReference type="ARBA" id="ARBA00022777"/>
    </source>
</evidence>
<name>A0A6J6GEL1_9ZZZZ</name>
<keyword evidence="4" id="KW-0418">Kinase</keyword>